<dbReference type="Pfam" id="PF11001">
    <property type="entry name" value="AFUB_07903_YDR124W_hel"/>
    <property type="match status" value="1"/>
</dbReference>
<keyword evidence="2 6" id="KW-0863">Zinc-finger</keyword>
<comment type="caution">
    <text evidence="9">The sequence shown here is derived from an EMBL/GenBank/DDBJ whole genome shotgun (WGS) entry which is preliminary data.</text>
</comment>
<evidence type="ECO:0000256" key="4">
    <source>
        <dbReference type="ARBA" id="ARBA00023015"/>
    </source>
</evidence>
<dbReference type="SMART" id="SM00401">
    <property type="entry name" value="ZnF_GATA"/>
    <property type="match status" value="1"/>
</dbReference>
<dbReference type="PANTHER" id="PTHR47172">
    <property type="entry name" value="OS01G0976800 PROTEIN"/>
    <property type="match status" value="1"/>
</dbReference>
<evidence type="ECO:0000313" key="10">
    <source>
        <dbReference type="Proteomes" id="UP001220324"/>
    </source>
</evidence>
<accession>A0AAD6GHF5</accession>
<dbReference type="SUPFAM" id="SSF57716">
    <property type="entry name" value="Glucocorticoid receptor-like (DNA-binding domain)"/>
    <property type="match status" value="1"/>
</dbReference>
<dbReference type="GO" id="GO:0006355">
    <property type="term" value="P:regulation of DNA-templated transcription"/>
    <property type="evidence" value="ECO:0007669"/>
    <property type="project" value="InterPro"/>
</dbReference>
<dbReference type="PANTHER" id="PTHR47172:SF24">
    <property type="entry name" value="GATA ZINC FINGER DOMAIN-CONTAINING PROTEIN 14-RELATED"/>
    <property type="match status" value="1"/>
</dbReference>
<dbReference type="Gene3D" id="3.30.50.10">
    <property type="entry name" value="Erythroid Transcription Factor GATA-1, subunit A"/>
    <property type="match status" value="1"/>
</dbReference>
<dbReference type="EMBL" id="JAQIZZ010000004">
    <property type="protein sequence ID" value="KAJ5544081.1"/>
    <property type="molecule type" value="Genomic_DNA"/>
</dbReference>
<dbReference type="Pfam" id="PF00320">
    <property type="entry name" value="GATA"/>
    <property type="match status" value="1"/>
</dbReference>
<reference evidence="9 10" key="1">
    <citation type="journal article" date="2023" name="IMA Fungus">
        <title>Comparative genomic study of the Penicillium genus elucidates a diverse pangenome and 15 lateral gene transfer events.</title>
        <authorList>
            <person name="Petersen C."/>
            <person name="Sorensen T."/>
            <person name="Nielsen M.R."/>
            <person name="Sondergaard T.E."/>
            <person name="Sorensen J.L."/>
            <person name="Fitzpatrick D.A."/>
            <person name="Frisvad J.C."/>
            <person name="Nielsen K.L."/>
        </authorList>
    </citation>
    <scope>NUCLEOTIDE SEQUENCE [LARGE SCALE GENOMIC DNA]</scope>
    <source>
        <strain evidence="9 10">IBT 35679</strain>
    </source>
</reference>
<evidence type="ECO:0000256" key="6">
    <source>
        <dbReference type="PROSITE-ProRule" id="PRU00094"/>
    </source>
</evidence>
<evidence type="ECO:0000256" key="3">
    <source>
        <dbReference type="ARBA" id="ARBA00022833"/>
    </source>
</evidence>
<keyword evidence="1" id="KW-0479">Metal-binding</keyword>
<dbReference type="GO" id="GO:0043565">
    <property type="term" value="F:sequence-specific DNA binding"/>
    <property type="evidence" value="ECO:0007669"/>
    <property type="project" value="InterPro"/>
</dbReference>
<dbReference type="Proteomes" id="UP001220324">
    <property type="component" value="Unassembled WGS sequence"/>
</dbReference>
<dbReference type="InterPro" id="IPR013088">
    <property type="entry name" value="Znf_NHR/GATA"/>
</dbReference>
<keyword evidence="3" id="KW-0862">Zinc</keyword>
<gene>
    <name evidence="9" type="ORF">N7494_005360</name>
</gene>
<evidence type="ECO:0000256" key="7">
    <source>
        <dbReference type="SAM" id="MobiDB-lite"/>
    </source>
</evidence>
<feature type="region of interest" description="Disordered" evidence="7">
    <location>
        <begin position="214"/>
        <end position="243"/>
    </location>
</feature>
<dbReference type="InterPro" id="IPR000679">
    <property type="entry name" value="Znf_GATA"/>
</dbReference>
<evidence type="ECO:0000256" key="5">
    <source>
        <dbReference type="ARBA" id="ARBA00023163"/>
    </source>
</evidence>
<evidence type="ECO:0000256" key="2">
    <source>
        <dbReference type="ARBA" id="ARBA00022771"/>
    </source>
</evidence>
<dbReference type="GO" id="GO:0008270">
    <property type="term" value="F:zinc ion binding"/>
    <property type="evidence" value="ECO:0007669"/>
    <property type="project" value="UniProtKB-KW"/>
</dbReference>
<keyword evidence="10" id="KW-1185">Reference proteome</keyword>
<protein>
    <submittedName>
        <fullName evidence="9">MADB protein</fullName>
    </submittedName>
</protein>
<dbReference type="CDD" id="cd00202">
    <property type="entry name" value="ZnF_GATA"/>
    <property type="match status" value="1"/>
</dbReference>
<feature type="domain" description="GATA-type" evidence="8">
    <location>
        <begin position="128"/>
        <end position="161"/>
    </location>
</feature>
<dbReference type="AlphaFoldDB" id="A0AAD6GHF5"/>
<organism evidence="9 10">
    <name type="scientific">Penicillium frequentans</name>
    <dbReference type="NCBI Taxonomy" id="3151616"/>
    <lineage>
        <taxon>Eukaryota</taxon>
        <taxon>Fungi</taxon>
        <taxon>Dikarya</taxon>
        <taxon>Ascomycota</taxon>
        <taxon>Pezizomycotina</taxon>
        <taxon>Eurotiomycetes</taxon>
        <taxon>Eurotiomycetidae</taxon>
        <taxon>Eurotiales</taxon>
        <taxon>Aspergillaceae</taxon>
        <taxon>Penicillium</taxon>
    </lineage>
</organism>
<name>A0AAD6GHF5_9EURO</name>
<keyword evidence="5" id="KW-0804">Transcription</keyword>
<keyword evidence="4" id="KW-0805">Transcription regulation</keyword>
<sequence length="410" mass="46385">MLQSQLQNQVQAEYKCVLAQRYEEEFRQIPNTILEKVAYKWVKVFHPSEKFTKSRPQWWPVWIQYEPPRKMSKASKIILLCHIVRNLVDEESDLEDMRNAMKQIGALEPLEGCRDILNEQPQPSRKRKRLCRMCALCRVTESPEWRKGPEGKRNLCNRCGLRWSKSLRQEGIRVNVIIANQDHLSKTHHPIPNISASSVLPDVTTTHCMQKENSESRVGVCEQTPNGFPERENKNADYESAKSAPRHEAISAVDFAGYSSTSDVQVSLVRQIIPLGSPSSLHWTDFTCDFSIDWQFYSQAGEPLSPITNTLAALQKGRLTSRSDPLPAILLDPSVGQNIKHNGCLGSLRLVVGHQSPLPTRPLCLSYVAFSLRNAITLPDGVPKTTAAHGWHNIPAKIAEIEDHIRLMGM</sequence>
<evidence type="ECO:0000256" key="1">
    <source>
        <dbReference type="ARBA" id="ARBA00022723"/>
    </source>
</evidence>
<evidence type="ECO:0000313" key="9">
    <source>
        <dbReference type="EMBL" id="KAJ5544081.1"/>
    </source>
</evidence>
<evidence type="ECO:0000259" key="8">
    <source>
        <dbReference type="PROSITE" id="PS50114"/>
    </source>
</evidence>
<dbReference type="PROSITE" id="PS50114">
    <property type="entry name" value="GATA_ZN_FINGER_2"/>
    <property type="match status" value="1"/>
</dbReference>
<proteinExistence type="predicted"/>
<dbReference type="InterPro" id="IPR047092">
    <property type="entry name" value="AFUB_07903/YDR124W-like_hel"/>
</dbReference>
<feature type="compositionally biased region" description="Basic and acidic residues" evidence="7">
    <location>
        <begin position="229"/>
        <end position="243"/>
    </location>
</feature>